<gene>
    <name evidence="1" type="ORF">POSPLADRAFT_1065312</name>
</gene>
<accession>A0A1X6NAR1</accession>
<protein>
    <submittedName>
        <fullName evidence="1">Uncharacterized protein</fullName>
    </submittedName>
</protein>
<dbReference type="Gene3D" id="2.40.110.10">
    <property type="entry name" value="Butyryl-CoA Dehydrogenase, subunit A, domain 2"/>
    <property type="match status" value="1"/>
</dbReference>
<organism evidence="1 2">
    <name type="scientific">Postia placenta MAD-698-R-SB12</name>
    <dbReference type="NCBI Taxonomy" id="670580"/>
    <lineage>
        <taxon>Eukaryota</taxon>
        <taxon>Fungi</taxon>
        <taxon>Dikarya</taxon>
        <taxon>Basidiomycota</taxon>
        <taxon>Agaricomycotina</taxon>
        <taxon>Agaricomycetes</taxon>
        <taxon>Polyporales</taxon>
        <taxon>Adustoporiaceae</taxon>
        <taxon>Rhodonia</taxon>
    </lineage>
</organism>
<dbReference type="RefSeq" id="XP_024342404.1">
    <property type="nucleotide sequence ID" value="XM_024481931.1"/>
</dbReference>
<dbReference type="InterPro" id="IPR046373">
    <property type="entry name" value="Acyl-CoA_Oxase/DH_mid-dom_sf"/>
</dbReference>
<dbReference type="AlphaFoldDB" id="A0A1X6NAR1"/>
<dbReference type="GO" id="GO:0050660">
    <property type="term" value="F:flavin adenine dinucleotide binding"/>
    <property type="evidence" value="ECO:0007669"/>
    <property type="project" value="InterPro"/>
</dbReference>
<dbReference type="InterPro" id="IPR009100">
    <property type="entry name" value="AcylCoA_DH/oxidase_NM_dom_sf"/>
</dbReference>
<dbReference type="OrthoDB" id="9988775at2759"/>
<dbReference type="EMBL" id="KZ110593">
    <property type="protein sequence ID" value="OSX65610.1"/>
    <property type="molecule type" value="Genomic_DNA"/>
</dbReference>
<dbReference type="GO" id="GO:0016627">
    <property type="term" value="F:oxidoreductase activity, acting on the CH-CH group of donors"/>
    <property type="evidence" value="ECO:0007669"/>
    <property type="project" value="InterPro"/>
</dbReference>
<sequence length="253" mass="26638">MVTFFSHTRDGPFSRPGRRGVFDGGMRARGECREEILELKKGDMLASGMLKSSGLPTDLWETPLVASIAWRTSRGWGTDVQEEHYIPDSIAGRKVGRRALSEPGSGRNVTGMKLRAEKAGGGDGVGAKRALPALAGFSCPSQGCALCTRSWICQVMRDCAGAILCPSDRVAAAAVDAMQCLSGDGDVHPWCMLAACCDMVRMSTLVVQSGPLMGSSGTRACIAPAQARGRSGRCLSDASPSAVLRAREVAVAM</sequence>
<evidence type="ECO:0000313" key="2">
    <source>
        <dbReference type="Proteomes" id="UP000194127"/>
    </source>
</evidence>
<dbReference type="SUPFAM" id="SSF56645">
    <property type="entry name" value="Acyl-CoA dehydrogenase NM domain-like"/>
    <property type="match status" value="1"/>
</dbReference>
<dbReference type="InterPro" id="IPR037069">
    <property type="entry name" value="AcylCoA_DH/ox_N_sf"/>
</dbReference>
<name>A0A1X6NAR1_9APHY</name>
<evidence type="ECO:0000313" key="1">
    <source>
        <dbReference type="EMBL" id="OSX65610.1"/>
    </source>
</evidence>
<keyword evidence="2" id="KW-1185">Reference proteome</keyword>
<dbReference type="GeneID" id="36326881"/>
<reference evidence="1 2" key="1">
    <citation type="submission" date="2017-04" db="EMBL/GenBank/DDBJ databases">
        <title>Genome Sequence of the Model Brown-Rot Fungus Postia placenta SB12.</title>
        <authorList>
            <consortium name="DOE Joint Genome Institute"/>
            <person name="Gaskell J."/>
            <person name="Kersten P."/>
            <person name="Larrondo L.F."/>
            <person name="Canessa P."/>
            <person name="Martinez D."/>
            <person name="Hibbett D."/>
            <person name="Schmoll M."/>
            <person name="Kubicek C.P."/>
            <person name="Martinez A.T."/>
            <person name="Yadav J."/>
            <person name="Master E."/>
            <person name="Magnuson J.K."/>
            <person name="James T."/>
            <person name="Yaver D."/>
            <person name="Berka R."/>
            <person name="Labutti K."/>
            <person name="Lipzen A."/>
            <person name="Aerts A."/>
            <person name="Barry K."/>
            <person name="Henrissat B."/>
            <person name="Blanchette R."/>
            <person name="Grigoriev I."/>
            <person name="Cullen D."/>
        </authorList>
    </citation>
    <scope>NUCLEOTIDE SEQUENCE [LARGE SCALE GENOMIC DNA]</scope>
    <source>
        <strain evidence="1 2">MAD-698-R-SB12</strain>
    </source>
</reference>
<dbReference type="STRING" id="670580.A0A1X6NAR1"/>
<dbReference type="Gene3D" id="1.10.540.10">
    <property type="entry name" value="Acyl-CoA dehydrogenase/oxidase, N-terminal domain"/>
    <property type="match status" value="1"/>
</dbReference>
<dbReference type="Proteomes" id="UP000194127">
    <property type="component" value="Unassembled WGS sequence"/>
</dbReference>
<proteinExistence type="predicted"/>